<evidence type="ECO:0000259" key="4">
    <source>
        <dbReference type="SMART" id="SM01043"/>
    </source>
</evidence>
<reference evidence="6" key="2">
    <citation type="submission" date="2011-01" db="EMBL/GenBank/DDBJ databases">
        <title>The complete genome of Deinococcus maricopensis DSM 21211.</title>
        <authorList>
            <consortium name="US DOE Joint Genome Institute (JGI-PGF)"/>
            <person name="Lucas S."/>
            <person name="Copeland A."/>
            <person name="Lapidus A."/>
            <person name="Goodwin L."/>
            <person name="Pitluck S."/>
            <person name="Kyrpides N."/>
            <person name="Mavromatis K."/>
            <person name="Pagani I."/>
            <person name="Ivanova N."/>
            <person name="Ovchinnikova G."/>
            <person name="Zeytun A."/>
            <person name="Detter J.C."/>
            <person name="Han C."/>
            <person name="Land M."/>
            <person name="Hauser L."/>
            <person name="Markowitz V."/>
            <person name="Cheng J.-F."/>
            <person name="Hugenholtz P."/>
            <person name="Woyke T."/>
            <person name="Wu D."/>
            <person name="Pukall R."/>
            <person name="Gehrich-Schroeter G."/>
            <person name="Brambilla E."/>
            <person name="Klenk H.-P."/>
            <person name="Eisen J.A."/>
        </authorList>
    </citation>
    <scope>NUCLEOTIDE SEQUENCE [LARGE SCALE GENOMIC DNA]</scope>
    <source>
        <strain evidence="6">DSM 21211 / LMG 22137 / NRRL B-23946 / LB-34</strain>
    </source>
</reference>
<dbReference type="HOGENOM" id="CLU_004435_1_1_0"/>
<dbReference type="Gene3D" id="3.40.50.300">
    <property type="entry name" value="P-loop containing nucleotide triphosphate hydrolases"/>
    <property type="match status" value="1"/>
</dbReference>
<dbReference type="GO" id="GO:0004016">
    <property type="term" value="F:adenylate cyclase activity"/>
    <property type="evidence" value="ECO:0007669"/>
    <property type="project" value="TreeGrafter"/>
</dbReference>
<dbReference type="GO" id="GO:0005737">
    <property type="term" value="C:cytoplasm"/>
    <property type="evidence" value="ECO:0007669"/>
    <property type="project" value="TreeGrafter"/>
</dbReference>
<sequence precursor="true">MVELLLLGEPHARIADQAVPLRRRKALAALTLIALDGPQRRAHLAGLLWSDLDEDSARMNLRRELYRLRATPLAPLLHGADDPVTFQVPMHTDVHAFSAAPDAPTALALYRGPLLGTLDFSAEPEFAAWLDARRALLQQQRATLLETYAHALEDHGDLRGALHAHLTALHDDPLAETHHRHVMRLHHHLGDRAAALAHYDRFRAHLRAELHLEPLPETRALARRIATDDAPTAAPTLPARHPTPRNAPLVGRERELRALTDAAAPLTLILGEGGIGKTRLAHEHLRGTTPLVTIHGDAARTATPLATVADALRAHAPHLQRTLPEPWTAELARLLPDLFPGRPPAPPRPEDRARFLEGVTRALLCAAHGGALLLDDLHHLDPTAAELLGDLTRRAPQHHARILATARPDELSDNAPARAALHTLDRAGLTLHLPLTPLSEGGTRALLHALTPHLPDDLAHTLHAASGGNPLFTLETLRDLQERGALTRTDAGALPLATGVREAIRARLARLDAATRRVLDAAATHGDPFPVDVIQHVTALDDWTALDALERAQAAALLTTHDGLGRFMHDLTRRAIQQGLTPERTRLLHRRTAQALTDHGGPPDRIAHHLDAAGLDAQAAPWHMQAAEAALHVFAYPQALTHFERALTGPLTGTTRTHLHLHRARVHLALDDRAAWHADLQAAQAHATPAETAAVHLALAEYAFQCAAYPDALAHAHATLNDPYATPEQQGWAHLHGGNAHLRAGHPERARALLTAALNAHADLPPELTGRLHNSLAACALALGDHPTGHAHVRQALTHLERAGARTGLLMAHNVASQLAAARGDPDACAAHLECALTLARDTGHRLLERSVLLNLSKLHLDAYDLDAAEPYLQGGLALARAPQNPRLEAHFLHHLAFLHTARGDLHAAHAHAHEQLQLAVHHALPDLETLAHLLLARLALTLPDDDLAEAHLRAAQTHLPQHPALRAQWTVQHAELEIARGHTTRAAAHLRALLDDPSAGDAEDRGRAWTLLAELHPAVPPGECPGLHLPPVRALYLAGQLRAQNAPPEHLADAQALLRTGRVPAPEALQLLRALSAAHPGGPYAAERDALHARMTTPPAPPHATAVPTHRRTS</sequence>
<dbReference type="InterPro" id="IPR036388">
    <property type="entry name" value="WH-like_DNA-bd_sf"/>
</dbReference>
<keyword evidence="1" id="KW-0547">Nucleotide-binding</keyword>
<organism evidence="5 6">
    <name type="scientific">Deinococcus maricopensis (strain DSM 21211 / LMG 22137 / NRRL B-23946 / LB-34)</name>
    <dbReference type="NCBI Taxonomy" id="709986"/>
    <lineage>
        <taxon>Bacteria</taxon>
        <taxon>Thermotogati</taxon>
        <taxon>Deinococcota</taxon>
        <taxon>Deinococci</taxon>
        <taxon>Deinococcales</taxon>
        <taxon>Deinococcaceae</taxon>
        <taxon>Deinococcus</taxon>
    </lineage>
</organism>
<dbReference type="SUPFAM" id="SSF52540">
    <property type="entry name" value="P-loop containing nucleoside triphosphate hydrolases"/>
    <property type="match status" value="1"/>
</dbReference>
<dbReference type="Proteomes" id="UP000008635">
    <property type="component" value="Chromosome"/>
</dbReference>
<dbReference type="Pfam" id="PF13191">
    <property type="entry name" value="AAA_16"/>
    <property type="match status" value="1"/>
</dbReference>
<dbReference type="Pfam" id="PF03704">
    <property type="entry name" value="BTAD"/>
    <property type="match status" value="1"/>
</dbReference>
<feature type="domain" description="Bacterial transcriptional activator" evidence="4">
    <location>
        <begin position="92"/>
        <end position="226"/>
    </location>
</feature>
<dbReference type="Gene3D" id="1.25.40.10">
    <property type="entry name" value="Tetratricopeptide repeat domain"/>
    <property type="match status" value="3"/>
</dbReference>
<dbReference type="PANTHER" id="PTHR16305:SF35">
    <property type="entry name" value="TRANSCRIPTIONAL ACTIVATOR DOMAIN"/>
    <property type="match status" value="1"/>
</dbReference>
<evidence type="ECO:0000313" key="5">
    <source>
        <dbReference type="EMBL" id="ADV68357.1"/>
    </source>
</evidence>
<protein>
    <submittedName>
        <fullName evidence="5">Transcriptional activator domain protein</fullName>
    </submittedName>
</protein>
<evidence type="ECO:0000256" key="2">
    <source>
        <dbReference type="ARBA" id="ARBA00022840"/>
    </source>
</evidence>
<evidence type="ECO:0000313" key="6">
    <source>
        <dbReference type="Proteomes" id="UP000008635"/>
    </source>
</evidence>
<dbReference type="EMBL" id="CP002454">
    <property type="protein sequence ID" value="ADV68357.1"/>
    <property type="molecule type" value="Genomic_DNA"/>
</dbReference>
<feature type="region of interest" description="Disordered" evidence="3">
    <location>
        <begin position="1096"/>
        <end position="1115"/>
    </location>
</feature>
<dbReference type="SMART" id="SM01043">
    <property type="entry name" value="BTAD"/>
    <property type="match status" value="1"/>
</dbReference>
<dbReference type="PANTHER" id="PTHR16305">
    <property type="entry name" value="TESTICULAR SOLUBLE ADENYLYL CYCLASE"/>
    <property type="match status" value="1"/>
</dbReference>
<name>E8UBB8_DEIML</name>
<dbReference type="InterPro" id="IPR041664">
    <property type="entry name" value="AAA_16"/>
</dbReference>
<proteinExistence type="predicted"/>
<reference evidence="5 6" key="1">
    <citation type="journal article" date="2011" name="Stand. Genomic Sci.">
        <title>Complete genome sequence of Deinococcus maricopensis type strain (LB-34).</title>
        <authorList>
            <person name="Pukall R."/>
            <person name="Zeytun A."/>
            <person name="Lucas S."/>
            <person name="Lapidus A."/>
            <person name="Hammon N."/>
            <person name="Deshpande S."/>
            <person name="Nolan M."/>
            <person name="Cheng J.F."/>
            <person name="Pitluck S."/>
            <person name="Liolios K."/>
            <person name="Pagani I."/>
            <person name="Mikhailova N."/>
            <person name="Ivanova N."/>
            <person name="Mavromatis K."/>
            <person name="Pati A."/>
            <person name="Tapia R."/>
            <person name="Han C."/>
            <person name="Goodwin L."/>
            <person name="Chen A."/>
            <person name="Palaniappan K."/>
            <person name="Land M."/>
            <person name="Hauser L."/>
            <person name="Chang Y.J."/>
            <person name="Jeffries C.D."/>
            <person name="Brambilla E.M."/>
            <person name="Rohde M."/>
            <person name="Goker M."/>
            <person name="Detter J.C."/>
            <person name="Woyke T."/>
            <person name="Bristow J."/>
            <person name="Eisen J.A."/>
            <person name="Markowitz V."/>
            <person name="Hugenholtz P."/>
            <person name="Kyrpides N.C."/>
            <person name="Klenk H.P."/>
        </authorList>
    </citation>
    <scope>NUCLEOTIDE SEQUENCE [LARGE SCALE GENOMIC DNA]</scope>
    <source>
        <strain evidence="6">DSM 21211 / LMG 22137 / NRRL B-23946 / LB-34</strain>
    </source>
</reference>
<dbReference type="eggNOG" id="COG0457">
    <property type="taxonomic scope" value="Bacteria"/>
</dbReference>
<dbReference type="STRING" id="709986.Deima_2727"/>
<evidence type="ECO:0000256" key="3">
    <source>
        <dbReference type="SAM" id="MobiDB-lite"/>
    </source>
</evidence>
<dbReference type="RefSeq" id="WP_013557861.1">
    <property type="nucleotide sequence ID" value="NC_014958.1"/>
</dbReference>
<accession>E8UBB8</accession>
<evidence type="ECO:0000256" key="1">
    <source>
        <dbReference type="ARBA" id="ARBA00022741"/>
    </source>
</evidence>
<dbReference type="InterPro" id="IPR027417">
    <property type="entry name" value="P-loop_NTPase"/>
</dbReference>
<dbReference type="KEGG" id="dmr:Deima_2727"/>
<keyword evidence="2" id="KW-0067">ATP-binding</keyword>
<keyword evidence="6" id="KW-1185">Reference proteome</keyword>
<dbReference type="InterPro" id="IPR011990">
    <property type="entry name" value="TPR-like_helical_dom_sf"/>
</dbReference>
<dbReference type="eggNOG" id="COG3899">
    <property type="taxonomic scope" value="Bacteria"/>
</dbReference>
<feature type="compositionally biased region" description="Low complexity" evidence="3">
    <location>
        <begin position="1096"/>
        <end position="1109"/>
    </location>
</feature>
<dbReference type="eggNOG" id="COG3629">
    <property type="taxonomic scope" value="Bacteria"/>
</dbReference>
<dbReference type="GO" id="GO:0005524">
    <property type="term" value="F:ATP binding"/>
    <property type="evidence" value="ECO:0007669"/>
    <property type="project" value="UniProtKB-KW"/>
</dbReference>
<dbReference type="InterPro" id="IPR005158">
    <property type="entry name" value="BTAD"/>
</dbReference>
<gene>
    <name evidence="5" type="ordered locus">Deima_2727</name>
</gene>
<dbReference type="AlphaFoldDB" id="E8UBB8"/>
<dbReference type="Gene3D" id="1.10.10.10">
    <property type="entry name" value="Winged helix-like DNA-binding domain superfamily/Winged helix DNA-binding domain"/>
    <property type="match status" value="1"/>
</dbReference>
<dbReference type="SUPFAM" id="SSF48452">
    <property type="entry name" value="TPR-like"/>
    <property type="match status" value="2"/>
</dbReference>